<evidence type="ECO:0000313" key="2">
    <source>
        <dbReference type="Proteomes" id="UP000187891"/>
    </source>
</evidence>
<organism evidence="1 2">
    <name type="scientific">Agrobacterium rosae</name>
    <dbReference type="NCBI Taxonomy" id="1972867"/>
    <lineage>
        <taxon>Bacteria</taxon>
        <taxon>Pseudomonadati</taxon>
        <taxon>Pseudomonadota</taxon>
        <taxon>Alphaproteobacteria</taxon>
        <taxon>Hyphomicrobiales</taxon>
        <taxon>Rhizobiaceae</taxon>
        <taxon>Rhizobium/Agrobacterium group</taxon>
        <taxon>Agrobacterium</taxon>
    </lineage>
</organism>
<dbReference type="AlphaFoldDB" id="A0A1R3U8H2"/>
<dbReference type="EMBL" id="FMUE01000034">
    <property type="protein sequence ID" value="SCX36383.1"/>
    <property type="molecule type" value="Genomic_DNA"/>
</dbReference>
<protein>
    <submittedName>
        <fullName evidence="1">Uncharacterized protein</fullName>
    </submittedName>
</protein>
<dbReference type="Proteomes" id="UP000187891">
    <property type="component" value="Unassembled WGS sequence"/>
</dbReference>
<accession>A0A1R3U8H2</accession>
<sequence>MTLQPGRQTLLHNLTSPLAPSPNLPARSCLHGFFDWLGIKIYARGDKNSSDKDGERPFDLVAIDAPAVTSPNAKRSIDHIDILRAPPIGGMIITITALYDKTCANSVTILDLWKCYRNLP</sequence>
<proteinExistence type="predicted"/>
<name>A0A1R3U8H2_9HYPH</name>
<evidence type="ECO:0000313" key="1">
    <source>
        <dbReference type="EMBL" id="SCX36383.1"/>
    </source>
</evidence>
<reference evidence="2" key="1">
    <citation type="submission" date="2016-10" db="EMBL/GenBank/DDBJ databases">
        <authorList>
            <person name="Wibberg D."/>
        </authorList>
    </citation>
    <scope>NUCLEOTIDE SEQUENCE [LARGE SCALE GENOMIC DNA]</scope>
</reference>
<gene>
    <name evidence="1" type="ORF">DSM25559_5455</name>
</gene>